<dbReference type="RefSeq" id="WP_261972564.1">
    <property type="nucleotide sequence ID" value="NZ_CP103460.1"/>
</dbReference>
<feature type="signal peptide" evidence="1">
    <location>
        <begin position="1"/>
        <end position="33"/>
    </location>
</feature>
<dbReference type="EMBL" id="JAUFQH010000008">
    <property type="protein sequence ID" value="MDN3619752.1"/>
    <property type="molecule type" value="Genomic_DNA"/>
</dbReference>
<accession>A0AAJ1VHU9</accession>
<reference evidence="3 4" key="1">
    <citation type="journal article" date="2014" name="Int. J. Syst. Evol. Microbiol.">
        <title>Complete genome sequence of Corynebacterium casei LMG S-19264T (=DSM 44701T), isolated from a smear-ripened cheese.</title>
        <authorList>
            <consortium name="US DOE Joint Genome Institute (JGI-PGF)"/>
            <person name="Walter F."/>
            <person name="Albersmeier A."/>
            <person name="Kalinowski J."/>
            <person name="Ruckert C."/>
        </authorList>
    </citation>
    <scope>NUCLEOTIDE SEQUENCE [LARGE SCALE GENOMIC DNA]</scope>
    <source>
        <strain evidence="3 4">CECT 8670</strain>
    </source>
</reference>
<evidence type="ECO:0000256" key="1">
    <source>
        <dbReference type="SAM" id="SignalP"/>
    </source>
</evidence>
<dbReference type="Pfam" id="PF21012">
    <property type="entry name" value="DUF6850"/>
    <property type="match status" value="1"/>
</dbReference>
<feature type="domain" description="DUF6850" evidence="2">
    <location>
        <begin position="60"/>
        <end position="527"/>
    </location>
</feature>
<organism evidence="3 4">
    <name type="scientific">Polaribacter sejongensis</name>
    <dbReference type="NCBI Taxonomy" id="985043"/>
    <lineage>
        <taxon>Bacteria</taxon>
        <taxon>Pseudomonadati</taxon>
        <taxon>Bacteroidota</taxon>
        <taxon>Flavobacteriia</taxon>
        <taxon>Flavobacteriales</taxon>
        <taxon>Flavobacteriaceae</taxon>
    </lineage>
</organism>
<protein>
    <recommendedName>
        <fullName evidence="2">DUF6850 domain-containing protein</fullName>
    </recommendedName>
</protein>
<evidence type="ECO:0000313" key="4">
    <source>
        <dbReference type="Proteomes" id="UP001228636"/>
    </source>
</evidence>
<comment type="caution">
    <text evidence="3">The sequence shown here is derived from an EMBL/GenBank/DDBJ whole genome shotgun (WGS) entry which is preliminary data.</text>
</comment>
<keyword evidence="1" id="KW-0732">Signal</keyword>
<proteinExistence type="predicted"/>
<feature type="chain" id="PRO_5042513919" description="DUF6850 domain-containing protein" evidence="1">
    <location>
        <begin position="34"/>
        <end position="527"/>
    </location>
</feature>
<sequence>MVTTTNKIDHLAIKRMFLTFSLLLSVFSSFSQTAITIDSLSVIERDFQFEQFKNRYFQIPSLINQSNLKKFSYGEGKYLYGEGKLRHPQEFKKQNGLYLKTASLAALENTNWTFYGSLEYLNTRIEDVENNLTYGISEYNSPYYFFQKTTGIWNHQNYNFEISAAHKVNSKLSLGGYLNYDTNFYFRKTDTRNELTALKINGKISASYQFNEKHLLSLALSTEFFKTDSELGNKFPENNTELTANYYLNTGLGSYIKNIDNGFQTKRILPQLQLHWLLKQSNWDLSVESSTKYGTERWIDKNIVRVEENDELTKYSFLNQQFNVVYNQYKKNSLLSINLNAEYLKGKGKVWQEVGTYYAKNFNATNYNFKTEANILFYKKFLNKVSLGVNYSNVEQLDLNYAYQFDYQFLEPKVAFGLHKDVSTKTSFFTNISGLYHHVLDMQHNPYAANNIYVDWIGNSVADYTGTSSFNFNTKLGFNIKLKNENTLECSLTGDYWKATSLSNETINYVSKSDDYLSLVVGLKLYF</sequence>
<gene>
    <name evidence="3" type="ORF">QWY81_09830</name>
</gene>
<evidence type="ECO:0000259" key="2">
    <source>
        <dbReference type="Pfam" id="PF21012"/>
    </source>
</evidence>
<evidence type="ECO:0000313" key="3">
    <source>
        <dbReference type="EMBL" id="MDN3619752.1"/>
    </source>
</evidence>
<dbReference type="Proteomes" id="UP001228636">
    <property type="component" value="Unassembled WGS sequence"/>
</dbReference>
<dbReference type="AlphaFoldDB" id="A0AAJ1VHU9"/>
<dbReference type="InterPro" id="IPR049236">
    <property type="entry name" value="DUF6850"/>
</dbReference>
<name>A0AAJ1VHU9_9FLAO</name>